<sequence>MKQVFLYGCRHLCSIYTKHEAIPLLFSSKAPQHMKKQVFDFTLCFRHATYSAAFLPKQLEAVFHVFIVLRNRFASLSPGTAAYFPLAVDDYLFLPIMLQKDDLFLRILQIFRCRYLRVMDSKSHYCFISAFHHFVLHLKSLGNKKTCLSVKLH</sequence>
<dbReference type="EMBL" id="JQIF01000064">
    <property type="protein sequence ID" value="KGJ52501.1"/>
    <property type="molecule type" value="Genomic_DNA"/>
</dbReference>
<evidence type="ECO:0000313" key="2">
    <source>
        <dbReference type="Proteomes" id="UP000030008"/>
    </source>
</evidence>
<proteinExistence type="predicted"/>
<reference evidence="1 2" key="1">
    <citation type="submission" date="2014-08" db="EMBL/GenBank/DDBJ databases">
        <title>Clostridium innocuum, an unnegligible vancomycin-resistant pathogen causing extra-intestinal infections.</title>
        <authorList>
            <person name="Feng Y."/>
            <person name="Chiu C.-H."/>
        </authorList>
    </citation>
    <scope>NUCLEOTIDE SEQUENCE [LARGE SCALE GENOMIC DNA]</scope>
    <source>
        <strain evidence="1 2">AN88</strain>
    </source>
</reference>
<accession>A0A099I4I1</accession>
<dbReference type="AlphaFoldDB" id="A0A099I4I1"/>
<name>A0A099I4I1_CLOIN</name>
<dbReference type="Proteomes" id="UP000030008">
    <property type="component" value="Unassembled WGS sequence"/>
</dbReference>
<evidence type="ECO:0000313" key="1">
    <source>
        <dbReference type="EMBL" id="KGJ52501.1"/>
    </source>
</evidence>
<protein>
    <submittedName>
        <fullName evidence="1">Uncharacterized protein</fullName>
    </submittedName>
</protein>
<gene>
    <name evidence="1" type="ORF">CIAN88_14270</name>
</gene>
<comment type="caution">
    <text evidence="1">The sequence shown here is derived from an EMBL/GenBank/DDBJ whole genome shotgun (WGS) entry which is preliminary data.</text>
</comment>
<organism evidence="1 2">
    <name type="scientific">Clostridium innocuum</name>
    <dbReference type="NCBI Taxonomy" id="1522"/>
    <lineage>
        <taxon>Bacteria</taxon>
        <taxon>Bacillati</taxon>
        <taxon>Bacillota</taxon>
        <taxon>Clostridia</taxon>
        <taxon>Eubacteriales</taxon>
        <taxon>Clostridiaceae</taxon>
        <taxon>Clostridium</taxon>
    </lineage>
</organism>